<dbReference type="Proteomes" id="UP000322079">
    <property type="component" value="Chromosome"/>
</dbReference>
<reference evidence="1 2" key="1">
    <citation type="submission" date="2019-08" db="EMBL/GenBank/DDBJ databases">
        <title>Chromobacterium paludis, a novel bacterium isolated from a Maryland marsh pond.</title>
        <authorList>
            <person name="Blackburn M.B."/>
            <person name="Gundersen-Rindal D.E."/>
        </authorList>
    </citation>
    <scope>NUCLEOTIDE SEQUENCE [LARGE SCALE GENOMIC DNA]</scope>
    <source>
        <strain evidence="2">IIBBL 257-1</strain>
    </source>
</reference>
<dbReference type="RefSeq" id="WP_149294726.1">
    <property type="nucleotide sequence ID" value="NZ_CP043473.1"/>
</dbReference>
<gene>
    <name evidence="1" type="ORF">FYK34_01450</name>
</gene>
<sequence>MREDGMESLAAYARAIMGGAGAERIVGREERNESWREADCEVTLRQRDYRFDNGVVVRRGIEVDDYPSELACSECWITYEVLELGASPGIEPARKSFDNACREAYWLRYHAESAI</sequence>
<proteinExistence type="predicted"/>
<keyword evidence="2" id="KW-1185">Reference proteome</keyword>
<dbReference type="KEGG" id="chrm:FYK34_01450"/>
<accession>A0A5C1DCD3</accession>
<evidence type="ECO:0000313" key="1">
    <source>
        <dbReference type="EMBL" id="QEL54335.1"/>
    </source>
</evidence>
<organism evidence="1 2">
    <name type="scientific">Chromobacterium paludis</name>
    <dbReference type="NCBI Taxonomy" id="2605945"/>
    <lineage>
        <taxon>Bacteria</taxon>
        <taxon>Pseudomonadati</taxon>
        <taxon>Pseudomonadota</taxon>
        <taxon>Betaproteobacteria</taxon>
        <taxon>Neisseriales</taxon>
        <taxon>Chromobacteriaceae</taxon>
        <taxon>Chromobacterium</taxon>
    </lineage>
</organism>
<dbReference type="EMBL" id="CP043473">
    <property type="protein sequence ID" value="QEL54335.1"/>
    <property type="molecule type" value="Genomic_DNA"/>
</dbReference>
<evidence type="ECO:0000313" key="2">
    <source>
        <dbReference type="Proteomes" id="UP000322079"/>
    </source>
</evidence>
<name>A0A5C1DCD3_9NEIS</name>
<protein>
    <submittedName>
        <fullName evidence="1">Uncharacterized protein</fullName>
    </submittedName>
</protein>
<dbReference type="AlphaFoldDB" id="A0A5C1DCD3"/>